<dbReference type="Proteomes" id="UP000075714">
    <property type="component" value="Unassembled WGS sequence"/>
</dbReference>
<feature type="region of interest" description="Disordered" evidence="1">
    <location>
        <begin position="56"/>
        <end position="78"/>
    </location>
</feature>
<reference evidence="3" key="1">
    <citation type="journal article" date="2016" name="Nat. Commun.">
        <title>The Gonium pectorale genome demonstrates co-option of cell cycle regulation during the evolution of multicellularity.</title>
        <authorList>
            <person name="Hanschen E.R."/>
            <person name="Marriage T.N."/>
            <person name="Ferris P.J."/>
            <person name="Hamaji T."/>
            <person name="Toyoda A."/>
            <person name="Fujiyama A."/>
            <person name="Neme R."/>
            <person name="Noguchi H."/>
            <person name="Minakuchi Y."/>
            <person name="Suzuki M."/>
            <person name="Kawai-Toyooka H."/>
            <person name="Smith D.R."/>
            <person name="Sparks H."/>
            <person name="Anderson J."/>
            <person name="Bakaric R."/>
            <person name="Luria V."/>
            <person name="Karger A."/>
            <person name="Kirschner M.W."/>
            <person name="Durand P.M."/>
            <person name="Michod R.E."/>
            <person name="Nozaki H."/>
            <person name="Olson B.J."/>
        </authorList>
    </citation>
    <scope>NUCLEOTIDE SEQUENCE [LARGE SCALE GENOMIC DNA]</scope>
    <source>
        <strain evidence="3">NIES-2863</strain>
    </source>
</reference>
<dbReference type="EMBL" id="LSYV01000092">
    <property type="protein sequence ID" value="KXZ43427.1"/>
    <property type="molecule type" value="Genomic_DNA"/>
</dbReference>
<gene>
    <name evidence="2" type="ORF">GPECTOR_91g581</name>
</gene>
<name>A0A150G0S0_GONPE</name>
<proteinExistence type="predicted"/>
<protein>
    <submittedName>
        <fullName evidence="2">Uncharacterized protein</fullName>
    </submittedName>
</protein>
<sequence length="78" mass="8799">MDLYILKARLSPDGVLGCEDIEDLVHDLQQQPLSHPLTELRARHLKKTQTMNADYALLPMSTPDVDEQYGSGTPKKHN</sequence>
<evidence type="ECO:0000313" key="2">
    <source>
        <dbReference type="EMBL" id="KXZ43427.1"/>
    </source>
</evidence>
<dbReference type="AlphaFoldDB" id="A0A150G0S0"/>
<organism evidence="2 3">
    <name type="scientific">Gonium pectorale</name>
    <name type="common">Green alga</name>
    <dbReference type="NCBI Taxonomy" id="33097"/>
    <lineage>
        <taxon>Eukaryota</taxon>
        <taxon>Viridiplantae</taxon>
        <taxon>Chlorophyta</taxon>
        <taxon>core chlorophytes</taxon>
        <taxon>Chlorophyceae</taxon>
        <taxon>CS clade</taxon>
        <taxon>Chlamydomonadales</taxon>
        <taxon>Volvocaceae</taxon>
        <taxon>Gonium</taxon>
    </lineage>
</organism>
<accession>A0A150G0S0</accession>
<evidence type="ECO:0000256" key="1">
    <source>
        <dbReference type="SAM" id="MobiDB-lite"/>
    </source>
</evidence>
<comment type="caution">
    <text evidence="2">The sequence shown here is derived from an EMBL/GenBank/DDBJ whole genome shotgun (WGS) entry which is preliminary data.</text>
</comment>
<evidence type="ECO:0000313" key="3">
    <source>
        <dbReference type="Proteomes" id="UP000075714"/>
    </source>
</evidence>
<dbReference type="OrthoDB" id="5562676at2759"/>
<keyword evidence="3" id="KW-1185">Reference proteome</keyword>